<dbReference type="PANTHER" id="PTHR11963:SF48">
    <property type="entry name" value="DIPEPTIDASE B, ISOFORM A"/>
    <property type="match status" value="1"/>
</dbReference>
<gene>
    <name evidence="6" type="ORF">NESM_000195600</name>
</gene>
<keyword evidence="4" id="KW-0378">Hydrolase</keyword>
<evidence type="ECO:0000256" key="1">
    <source>
        <dbReference type="ARBA" id="ARBA00009528"/>
    </source>
</evidence>
<dbReference type="SUPFAM" id="SSF53187">
    <property type="entry name" value="Zn-dependent exopeptidases"/>
    <property type="match status" value="1"/>
</dbReference>
<evidence type="ECO:0000256" key="3">
    <source>
        <dbReference type="ARBA" id="ARBA00022670"/>
    </source>
</evidence>
<dbReference type="CDD" id="cd00433">
    <property type="entry name" value="Peptidase_M17"/>
    <property type="match status" value="1"/>
</dbReference>
<dbReference type="Pfam" id="PF00883">
    <property type="entry name" value="Peptidase_M17"/>
    <property type="match status" value="1"/>
</dbReference>
<sequence length="528" mass="55373">MSTYKRARTQSAYEEANVSAFVDSCVDFVSNVTFHTVEEGRAFAAKAGQVQTVLVLGTEAQLAETAAAAVCPHYDAAASAAAAAAPESRAHVASVTASVRLLVGKVPATASRHNCASRPDKVSEIVKQAVAECPERGAGAGLDIYYLGSGYEVSVATAIARSCSQSFTAKRGHAERGYLDAGRPVRVVVPSGKTAPLAVIAQCVQLCQRLVNAPTNLLDTVTFTEIAVRWAAKLRSAGVDVSADVIAGEELRERGYGGLYGTGKAAEFPPHLVTLSYQPQSGISPKDKIAFVGKGIVYDTGGLAIKSRDGMCTMKHDMGGAAAVFCGLLCLAQLGAPLQASSVLCIADNAVGPRSQRNDDILRMKSGVTVEINNTDAEGRLVLSDGVYHACKELSYTPSIIVDMATLTGVQMMATGLLHASIYCNTDAAERRFVEAGQASGDLCYPVLYCPELHTPEYPSKVADMCNSLAGRIPNAAVSTAGHFVERNLAKDYTGEWVHVDLAGPATRDEATGFGVALIAQTFAGDLI</sequence>
<comment type="caution">
    <text evidence="6">The sequence shown here is derived from an EMBL/GenBank/DDBJ whole genome shotgun (WGS) entry which is preliminary data.</text>
</comment>
<dbReference type="InterPro" id="IPR011356">
    <property type="entry name" value="Leucine_aapep/pepB"/>
</dbReference>
<feature type="domain" description="Cytosol aminopeptidase" evidence="5">
    <location>
        <begin position="374"/>
        <end position="381"/>
    </location>
</feature>
<dbReference type="Gene3D" id="3.40.50.10590">
    <property type="entry name" value="Zn-dependent exopeptidases"/>
    <property type="match status" value="1"/>
</dbReference>
<dbReference type="AlphaFoldDB" id="A0AAW0F8R0"/>
<evidence type="ECO:0000256" key="2">
    <source>
        <dbReference type="ARBA" id="ARBA00022438"/>
    </source>
</evidence>
<dbReference type="GO" id="GO:0006508">
    <property type="term" value="P:proteolysis"/>
    <property type="evidence" value="ECO:0007669"/>
    <property type="project" value="UniProtKB-KW"/>
</dbReference>
<protein>
    <submittedName>
        <fullName evidence="6">Metallo-peptidase, Clan MF, Family M17</fullName>
    </submittedName>
</protein>
<dbReference type="PANTHER" id="PTHR11963">
    <property type="entry name" value="LEUCINE AMINOPEPTIDASE-RELATED"/>
    <property type="match status" value="1"/>
</dbReference>
<organism evidence="6 7">
    <name type="scientific">Novymonas esmeraldas</name>
    <dbReference type="NCBI Taxonomy" id="1808958"/>
    <lineage>
        <taxon>Eukaryota</taxon>
        <taxon>Discoba</taxon>
        <taxon>Euglenozoa</taxon>
        <taxon>Kinetoplastea</taxon>
        <taxon>Metakinetoplastina</taxon>
        <taxon>Trypanosomatida</taxon>
        <taxon>Trypanosomatidae</taxon>
        <taxon>Novymonas</taxon>
    </lineage>
</organism>
<keyword evidence="2" id="KW-0031">Aminopeptidase</keyword>
<name>A0AAW0F8R0_9TRYP</name>
<dbReference type="PROSITE" id="PS00631">
    <property type="entry name" value="CYTOSOL_AP"/>
    <property type="match status" value="1"/>
</dbReference>
<dbReference type="EMBL" id="JAECZO010000014">
    <property type="protein sequence ID" value="KAK7201333.1"/>
    <property type="molecule type" value="Genomic_DNA"/>
</dbReference>
<proteinExistence type="inferred from homology"/>
<evidence type="ECO:0000259" key="5">
    <source>
        <dbReference type="PROSITE" id="PS00631"/>
    </source>
</evidence>
<dbReference type="InterPro" id="IPR000819">
    <property type="entry name" value="Peptidase_M17_C"/>
</dbReference>
<dbReference type="Gene3D" id="3.40.630.10">
    <property type="entry name" value="Zn peptidases"/>
    <property type="match status" value="1"/>
</dbReference>
<dbReference type="GO" id="GO:0030145">
    <property type="term" value="F:manganese ion binding"/>
    <property type="evidence" value="ECO:0007669"/>
    <property type="project" value="InterPro"/>
</dbReference>
<reference evidence="6 7" key="1">
    <citation type="journal article" date="2021" name="MBio">
        <title>A New Model Trypanosomatid, Novymonas esmeraldas: Genomic Perception of Its 'Candidatus Pandoraea novymonadis' Endosymbiont.</title>
        <authorList>
            <person name="Zakharova A."/>
            <person name="Saura A."/>
            <person name="Butenko A."/>
            <person name="Podesvova L."/>
            <person name="Warmusova S."/>
            <person name="Kostygov A.Y."/>
            <person name="Nenarokova A."/>
            <person name="Lukes J."/>
            <person name="Opperdoes F.R."/>
            <person name="Yurchenko V."/>
        </authorList>
    </citation>
    <scope>NUCLEOTIDE SEQUENCE [LARGE SCALE GENOMIC DNA]</scope>
    <source>
        <strain evidence="6 7">E262AT.01</strain>
    </source>
</reference>
<dbReference type="GO" id="GO:0005737">
    <property type="term" value="C:cytoplasm"/>
    <property type="evidence" value="ECO:0007669"/>
    <property type="project" value="InterPro"/>
</dbReference>
<keyword evidence="3" id="KW-0645">Protease</keyword>
<keyword evidence="7" id="KW-1185">Reference proteome</keyword>
<accession>A0AAW0F8R0</accession>
<dbReference type="InterPro" id="IPR041417">
    <property type="entry name" value="NPEPL1_N"/>
</dbReference>
<evidence type="ECO:0000313" key="7">
    <source>
        <dbReference type="Proteomes" id="UP001430356"/>
    </source>
</evidence>
<evidence type="ECO:0000256" key="4">
    <source>
        <dbReference type="ARBA" id="ARBA00022801"/>
    </source>
</evidence>
<dbReference type="Proteomes" id="UP001430356">
    <property type="component" value="Unassembled WGS sequence"/>
</dbReference>
<dbReference type="FunFam" id="3.40.50.10590:FF:000002">
    <property type="entry name" value="Aminopeptidase, putative"/>
    <property type="match status" value="1"/>
</dbReference>
<comment type="similarity">
    <text evidence="1">Belongs to the peptidase M17 family.</text>
</comment>
<dbReference type="GO" id="GO:0070006">
    <property type="term" value="F:metalloaminopeptidase activity"/>
    <property type="evidence" value="ECO:0007669"/>
    <property type="project" value="InterPro"/>
</dbReference>
<evidence type="ECO:0000313" key="6">
    <source>
        <dbReference type="EMBL" id="KAK7201333.1"/>
    </source>
</evidence>
<dbReference type="PRINTS" id="PR00481">
    <property type="entry name" value="LAMNOPPTDASE"/>
</dbReference>
<dbReference type="Pfam" id="PF18295">
    <property type="entry name" value="Pdase_M17_N2"/>
    <property type="match status" value="1"/>
</dbReference>